<evidence type="ECO:0000313" key="2">
    <source>
        <dbReference type="EMBL" id="QHT94399.1"/>
    </source>
</evidence>
<sequence>MSINSDNEDSDSKNDICAICLDNMNDEPFYSHLDEYNVNKLTKCKMHKSCLNRYVQFTYCNSEYFETCQIACPVCKTSIYSSINTVIIVKKGKELERLAFSRAPFYCSTGFKMFIFQIMFTERIRVFCNNLILIIKDIMGTLITLFIFYNVCCLLMLYFNYIFMGLIIDLE</sequence>
<accession>A0A6C0INK6</accession>
<name>A0A6C0INK6_9ZZZZ</name>
<keyword evidence="1" id="KW-1133">Transmembrane helix</keyword>
<dbReference type="InterPro" id="IPR013083">
    <property type="entry name" value="Znf_RING/FYVE/PHD"/>
</dbReference>
<feature type="transmembrane region" description="Helical" evidence="1">
    <location>
        <begin position="142"/>
        <end position="168"/>
    </location>
</feature>
<organism evidence="2">
    <name type="scientific">viral metagenome</name>
    <dbReference type="NCBI Taxonomy" id="1070528"/>
    <lineage>
        <taxon>unclassified sequences</taxon>
        <taxon>metagenomes</taxon>
        <taxon>organismal metagenomes</taxon>
    </lineage>
</organism>
<protein>
    <submittedName>
        <fullName evidence="2">Uncharacterized protein</fullName>
    </submittedName>
</protein>
<dbReference type="Gene3D" id="3.30.40.10">
    <property type="entry name" value="Zinc/RING finger domain, C3HC4 (zinc finger)"/>
    <property type="match status" value="1"/>
</dbReference>
<reference evidence="2" key="1">
    <citation type="journal article" date="2020" name="Nature">
        <title>Giant virus diversity and host interactions through global metagenomics.</title>
        <authorList>
            <person name="Schulz F."/>
            <person name="Roux S."/>
            <person name="Paez-Espino D."/>
            <person name="Jungbluth S."/>
            <person name="Walsh D.A."/>
            <person name="Denef V.J."/>
            <person name="McMahon K.D."/>
            <person name="Konstantinidis K.T."/>
            <person name="Eloe-Fadrosh E.A."/>
            <person name="Kyrpides N.C."/>
            <person name="Woyke T."/>
        </authorList>
    </citation>
    <scope>NUCLEOTIDE SEQUENCE</scope>
    <source>
        <strain evidence="2">GVMAG-M-3300024258-28</strain>
    </source>
</reference>
<keyword evidence="1" id="KW-0812">Transmembrane</keyword>
<evidence type="ECO:0000256" key="1">
    <source>
        <dbReference type="SAM" id="Phobius"/>
    </source>
</evidence>
<keyword evidence="1" id="KW-0472">Membrane</keyword>
<dbReference type="EMBL" id="MN740220">
    <property type="protein sequence ID" value="QHT94399.1"/>
    <property type="molecule type" value="Genomic_DNA"/>
</dbReference>
<dbReference type="AlphaFoldDB" id="A0A6C0INK6"/>
<proteinExistence type="predicted"/>
<dbReference type="SUPFAM" id="SSF57850">
    <property type="entry name" value="RING/U-box"/>
    <property type="match status" value="1"/>
</dbReference>